<name>A0ABS2CHR5_9MICO</name>
<keyword evidence="8" id="KW-1185">Reference proteome</keyword>
<keyword evidence="3 6" id="KW-0812">Transmembrane</keyword>
<dbReference type="RefSeq" id="WP_204129821.1">
    <property type="nucleotide sequence ID" value="NZ_JAFDVD010000004.1"/>
</dbReference>
<feature type="transmembrane region" description="Helical" evidence="6">
    <location>
        <begin position="138"/>
        <end position="164"/>
    </location>
</feature>
<feature type="transmembrane region" description="Helical" evidence="6">
    <location>
        <begin position="99"/>
        <end position="117"/>
    </location>
</feature>
<dbReference type="InterPro" id="IPR002781">
    <property type="entry name" value="TM_pro_TauE-like"/>
</dbReference>
<comment type="caution">
    <text evidence="7">The sequence shown here is derived from an EMBL/GenBank/DDBJ whole genome shotgun (WGS) entry which is preliminary data.</text>
</comment>
<feature type="transmembrane region" description="Helical" evidence="6">
    <location>
        <begin position="202"/>
        <end position="221"/>
    </location>
</feature>
<evidence type="ECO:0000313" key="7">
    <source>
        <dbReference type="EMBL" id="MBM6399325.1"/>
    </source>
</evidence>
<accession>A0ABS2CHR5</accession>
<dbReference type="PANTHER" id="PTHR43701">
    <property type="entry name" value="MEMBRANE TRANSPORTER PROTEIN MJ0441-RELATED"/>
    <property type="match status" value="1"/>
</dbReference>
<keyword evidence="4 6" id="KW-1133">Transmembrane helix</keyword>
<comment type="similarity">
    <text evidence="2 6">Belongs to the 4-toluene sulfonate uptake permease (TSUP) (TC 2.A.102) family.</text>
</comment>
<dbReference type="Pfam" id="PF01925">
    <property type="entry name" value="TauE"/>
    <property type="match status" value="1"/>
</dbReference>
<proteinExistence type="inferred from homology"/>
<sequence length="260" mass="25317">MSVALLLAVLAGVAVGLSLGALGGGGSILAVPALVYVLSLDPRAATTASLVVVGATALTGAVGHARAGRVDWRAALVVAALGVPAALAGSVVGRLVDPQALLVAFAGLMVLAAVAMFRRSRGEVAAAAPAPRTGARRVVPVVAVGLGVGFLTGFLGVGGGFLVVPALVLALGFAMPTAVGTSLVVIALTSLAAFAERVGHGAVPWGVVVPFAVAAAGGSLLGRHVTDRVPAVVLTRAFAVLLLLVGGYVAVRAGTRLQAA</sequence>
<dbReference type="Proteomes" id="UP001430172">
    <property type="component" value="Unassembled WGS sequence"/>
</dbReference>
<comment type="subcellular location">
    <subcellularLocation>
        <location evidence="6">Cell membrane</location>
        <topology evidence="6">Multi-pass membrane protein</topology>
    </subcellularLocation>
    <subcellularLocation>
        <location evidence="1">Membrane</location>
        <topology evidence="1">Multi-pass membrane protein</topology>
    </subcellularLocation>
</comment>
<evidence type="ECO:0000256" key="1">
    <source>
        <dbReference type="ARBA" id="ARBA00004141"/>
    </source>
</evidence>
<evidence type="ECO:0000256" key="3">
    <source>
        <dbReference type="ARBA" id="ARBA00022692"/>
    </source>
</evidence>
<feature type="transmembrane region" description="Helical" evidence="6">
    <location>
        <begin position="233"/>
        <end position="251"/>
    </location>
</feature>
<evidence type="ECO:0000313" key="8">
    <source>
        <dbReference type="Proteomes" id="UP001430172"/>
    </source>
</evidence>
<reference evidence="7" key="1">
    <citation type="submission" date="2021-02" db="EMBL/GenBank/DDBJ databases">
        <title>Phycicoccus sp. MQZ13P-5T, whole genome shotgun sequence.</title>
        <authorList>
            <person name="Tuo L."/>
        </authorList>
    </citation>
    <scope>NUCLEOTIDE SEQUENCE</scope>
    <source>
        <strain evidence="7">MQZ13P-5</strain>
    </source>
</reference>
<keyword evidence="6" id="KW-1003">Cell membrane</keyword>
<dbReference type="PANTHER" id="PTHR43701:SF2">
    <property type="entry name" value="MEMBRANE TRANSPORTER PROTEIN YJNA-RELATED"/>
    <property type="match status" value="1"/>
</dbReference>
<organism evidence="7 8">
    <name type="scientific">Phycicoccus sonneratiae</name>
    <dbReference type="NCBI Taxonomy" id="2807628"/>
    <lineage>
        <taxon>Bacteria</taxon>
        <taxon>Bacillati</taxon>
        <taxon>Actinomycetota</taxon>
        <taxon>Actinomycetes</taxon>
        <taxon>Micrococcales</taxon>
        <taxon>Intrasporangiaceae</taxon>
        <taxon>Phycicoccus</taxon>
    </lineage>
</organism>
<keyword evidence="5 6" id="KW-0472">Membrane</keyword>
<feature type="transmembrane region" description="Helical" evidence="6">
    <location>
        <begin position="74"/>
        <end position="93"/>
    </location>
</feature>
<dbReference type="EMBL" id="JAFDVD010000004">
    <property type="protein sequence ID" value="MBM6399325.1"/>
    <property type="molecule type" value="Genomic_DNA"/>
</dbReference>
<evidence type="ECO:0000256" key="5">
    <source>
        <dbReference type="ARBA" id="ARBA00023136"/>
    </source>
</evidence>
<evidence type="ECO:0000256" key="2">
    <source>
        <dbReference type="ARBA" id="ARBA00009142"/>
    </source>
</evidence>
<evidence type="ECO:0000256" key="4">
    <source>
        <dbReference type="ARBA" id="ARBA00022989"/>
    </source>
</evidence>
<dbReference type="InterPro" id="IPR051598">
    <property type="entry name" value="TSUP/Inactive_protease-like"/>
</dbReference>
<feature type="transmembrane region" description="Helical" evidence="6">
    <location>
        <begin position="44"/>
        <end position="62"/>
    </location>
</feature>
<feature type="transmembrane region" description="Helical" evidence="6">
    <location>
        <begin position="170"/>
        <end position="195"/>
    </location>
</feature>
<gene>
    <name evidence="7" type="ORF">JQN70_02885</name>
</gene>
<protein>
    <recommendedName>
        <fullName evidence="6">Probable membrane transporter protein</fullName>
    </recommendedName>
</protein>
<evidence type="ECO:0000256" key="6">
    <source>
        <dbReference type="RuleBase" id="RU363041"/>
    </source>
</evidence>